<dbReference type="OrthoDB" id="9774870at2"/>
<keyword evidence="6" id="KW-0653">Protein transport</keyword>
<keyword evidence="2 9" id="KW-0813">Transport</keyword>
<dbReference type="InterPro" id="IPR000515">
    <property type="entry name" value="MetI-like"/>
</dbReference>
<dbReference type="Pfam" id="PF12911">
    <property type="entry name" value="OppC_N"/>
    <property type="match status" value="1"/>
</dbReference>
<dbReference type="KEGG" id="paqt:E8L99_03495"/>
<evidence type="ECO:0000313" key="11">
    <source>
        <dbReference type="EMBL" id="QCK84908.1"/>
    </source>
</evidence>
<keyword evidence="4 9" id="KW-0812">Transmembrane</keyword>
<evidence type="ECO:0000256" key="2">
    <source>
        <dbReference type="ARBA" id="ARBA00022448"/>
    </source>
</evidence>
<dbReference type="RefSeq" id="WP_137098242.1">
    <property type="nucleotide sequence ID" value="NZ_CP039865.1"/>
</dbReference>
<keyword evidence="12" id="KW-1185">Reference proteome</keyword>
<dbReference type="GO" id="GO:0015833">
    <property type="term" value="P:peptide transport"/>
    <property type="evidence" value="ECO:0007669"/>
    <property type="project" value="UniProtKB-KW"/>
</dbReference>
<dbReference type="PANTHER" id="PTHR43386:SF1">
    <property type="entry name" value="D,D-DIPEPTIDE TRANSPORT SYSTEM PERMEASE PROTEIN DDPC-RELATED"/>
    <property type="match status" value="1"/>
</dbReference>
<dbReference type="InterPro" id="IPR050366">
    <property type="entry name" value="BP-dependent_transpt_permease"/>
</dbReference>
<feature type="transmembrane region" description="Helical" evidence="9">
    <location>
        <begin position="27"/>
        <end position="50"/>
    </location>
</feature>
<name>A0A4D7QCK3_9HYPH</name>
<comment type="subcellular location">
    <subcellularLocation>
        <location evidence="1 9">Cell membrane</location>
        <topology evidence="1 9">Multi-pass membrane protein</topology>
    </subcellularLocation>
</comment>
<evidence type="ECO:0000256" key="6">
    <source>
        <dbReference type="ARBA" id="ARBA00022927"/>
    </source>
</evidence>
<evidence type="ECO:0000256" key="4">
    <source>
        <dbReference type="ARBA" id="ARBA00022692"/>
    </source>
</evidence>
<organism evidence="11 12">
    <name type="scientific">Phreatobacter aquaticus</name>
    <dbReference type="NCBI Taxonomy" id="2570229"/>
    <lineage>
        <taxon>Bacteria</taxon>
        <taxon>Pseudomonadati</taxon>
        <taxon>Pseudomonadota</taxon>
        <taxon>Alphaproteobacteria</taxon>
        <taxon>Hyphomicrobiales</taxon>
        <taxon>Phreatobacteraceae</taxon>
        <taxon>Phreatobacter</taxon>
    </lineage>
</organism>
<feature type="domain" description="ABC transmembrane type-1" evidence="10">
    <location>
        <begin position="90"/>
        <end position="278"/>
    </location>
</feature>
<dbReference type="CDD" id="cd06261">
    <property type="entry name" value="TM_PBP2"/>
    <property type="match status" value="1"/>
</dbReference>
<keyword evidence="3" id="KW-1003">Cell membrane</keyword>
<keyword evidence="8 9" id="KW-0472">Membrane</keyword>
<dbReference type="InterPro" id="IPR025966">
    <property type="entry name" value="OppC_N"/>
</dbReference>
<evidence type="ECO:0000256" key="7">
    <source>
        <dbReference type="ARBA" id="ARBA00022989"/>
    </source>
</evidence>
<evidence type="ECO:0000313" key="12">
    <source>
        <dbReference type="Proteomes" id="UP000298588"/>
    </source>
</evidence>
<dbReference type="PANTHER" id="PTHR43386">
    <property type="entry name" value="OLIGOPEPTIDE TRANSPORT SYSTEM PERMEASE PROTEIN APPC"/>
    <property type="match status" value="1"/>
</dbReference>
<feature type="transmembrane region" description="Helical" evidence="9">
    <location>
        <begin position="92"/>
        <end position="118"/>
    </location>
</feature>
<reference evidence="11 12" key="1">
    <citation type="submission" date="2019-04" db="EMBL/GenBank/DDBJ databases">
        <title>Phreatobacter aquaticus sp. nov.</title>
        <authorList>
            <person name="Choi A."/>
            <person name="Baek K."/>
        </authorList>
    </citation>
    <scope>NUCLEOTIDE SEQUENCE [LARGE SCALE GENOMIC DNA]</scope>
    <source>
        <strain evidence="11 12">NMCR1094</strain>
    </source>
</reference>
<evidence type="ECO:0000256" key="1">
    <source>
        <dbReference type="ARBA" id="ARBA00004651"/>
    </source>
</evidence>
<sequence>MTDTIDRPTVHVIAPVRTRAQRWRRRYGLAAMGAGIVILWVLIAIAAPLLTPYDPNAVDVTARLKPPSWTNWLGTDVLGRDVFTRLLFGARISLTTGFVVVIIGAVVGTLLGGIAAFARGRIEAVIMRLTDLVLCFPPIILALAIAAGLGIGTTNTIIAMLVVWWPKFARLAHSLVLVQRSQEYVEAATVIGYSPARILVRHIIPNSVGPLIVLITLDVGNAIITFAGLSFLGLGVVPPTAEWGSMVAEGRELVQQWWVAAFPGLAILSIVLGFNFLGDGVRDWLDPKARKR</sequence>
<keyword evidence="5" id="KW-0571">Peptide transport</keyword>
<proteinExistence type="inferred from homology"/>
<dbReference type="Pfam" id="PF00528">
    <property type="entry name" value="BPD_transp_1"/>
    <property type="match status" value="1"/>
</dbReference>
<accession>A0A4D7QCK3</accession>
<dbReference type="AlphaFoldDB" id="A0A4D7QCK3"/>
<feature type="transmembrane region" description="Helical" evidence="9">
    <location>
        <begin position="257"/>
        <end position="278"/>
    </location>
</feature>
<comment type="similarity">
    <text evidence="9">Belongs to the binding-protein-dependent transport system permease family.</text>
</comment>
<feature type="transmembrane region" description="Helical" evidence="9">
    <location>
        <begin position="139"/>
        <end position="164"/>
    </location>
</feature>
<dbReference type="SUPFAM" id="SSF161098">
    <property type="entry name" value="MetI-like"/>
    <property type="match status" value="1"/>
</dbReference>
<dbReference type="PROSITE" id="PS50928">
    <property type="entry name" value="ABC_TM1"/>
    <property type="match status" value="1"/>
</dbReference>
<dbReference type="GO" id="GO:0015031">
    <property type="term" value="P:protein transport"/>
    <property type="evidence" value="ECO:0007669"/>
    <property type="project" value="UniProtKB-KW"/>
</dbReference>
<feature type="transmembrane region" description="Helical" evidence="9">
    <location>
        <begin position="212"/>
        <end position="237"/>
    </location>
</feature>
<dbReference type="InterPro" id="IPR035906">
    <property type="entry name" value="MetI-like_sf"/>
</dbReference>
<protein>
    <submittedName>
        <fullName evidence="11">ABC transporter permease</fullName>
    </submittedName>
</protein>
<evidence type="ECO:0000259" key="10">
    <source>
        <dbReference type="PROSITE" id="PS50928"/>
    </source>
</evidence>
<keyword evidence="7 9" id="KW-1133">Transmembrane helix</keyword>
<dbReference type="GO" id="GO:0005886">
    <property type="term" value="C:plasma membrane"/>
    <property type="evidence" value="ECO:0007669"/>
    <property type="project" value="UniProtKB-SubCell"/>
</dbReference>
<dbReference type="GO" id="GO:0055085">
    <property type="term" value="P:transmembrane transport"/>
    <property type="evidence" value="ECO:0007669"/>
    <property type="project" value="InterPro"/>
</dbReference>
<gene>
    <name evidence="11" type="ORF">E8L99_03495</name>
</gene>
<evidence type="ECO:0000256" key="5">
    <source>
        <dbReference type="ARBA" id="ARBA00022856"/>
    </source>
</evidence>
<evidence type="ECO:0000256" key="9">
    <source>
        <dbReference type="RuleBase" id="RU363032"/>
    </source>
</evidence>
<evidence type="ECO:0000256" key="8">
    <source>
        <dbReference type="ARBA" id="ARBA00023136"/>
    </source>
</evidence>
<dbReference type="Proteomes" id="UP000298588">
    <property type="component" value="Chromosome"/>
</dbReference>
<dbReference type="Gene3D" id="1.10.3720.10">
    <property type="entry name" value="MetI-like"/>
    <property type="match status" value="1"/>
</dbReference>
<evidence type="ECO:0000256" key="3">
    <source>
        <dbReference type="ARBA" id="ARBA00022475"/>
    </source>
</evidence>
<dbReference type="EMBL" id="CP039865">
    <property type="protein sequence ID" value="QCK84908.1"/>
    <property type="molecule type" value="Genomic_DNA"/>
</dbReference>